<dbReference type="Gene3D" id="3.40.50.10610">
    <property type="entry name" value="ABC-type transport auxiliary lipoprotein component"/>
    <property type="match status" value="1"/>
</dbReference>
<evidence type="ECO:0000313" key="3">
    <source>
        <dbReference type="EMBL" id="MFC2993215.1"/>
    </source>
</evidence>
<dbReference type="Pfam" id="PF03783">
    <property type="entry name" value="CsgG"/>
    <property type="match status" value="1"/>
</dbReference>
<proteinExistence type="predicted"/>
<organism evidence="3 4">
    <name type="scientific">Halomonas tibetensis</name>
    <dbReference type="NCBI Taxonomy" id="2259590"/>
    <lineage>
        <taxon>Bacteria</taxon>
        <taxon>Pseudomonadati</taxon>
        <taxon>Pseudomonadota</taxon>
        <taxon>Gammaproteobacteria</taxon>
        <taxon>Oceanospirillales</taxon>
        <taxon>Halomonadaceae</taxon>
        <taxon>Halomonas</taxon>
    </lineage>
</organism>
<evidence type="ECO:0000256" key="1">
    <source>
        <dbReference type="SAM" id="MobiDB-lite"/>
    </source>
</evidence>
<dbReference type="InterPro" id="IPR005534">
    <property type="entry name" value="Curli_assmbl/transp-comp_CsgG"/>
</dbReference>
<reference evidence="4" key="1">
    <citation type="journal article" date="2019" name="Int. J. Syst. Evol. Microbiol.">
        <title>The Global Catalogue of Microorganisms (GCM) 10K type strain sequencing project: providing services to taxonomists for standard genome sequencing and annotation.</title>
        <authorList>
            <consortium name="The Broad Institute Genomics Platform"/>
            <consortium name="The Broad Institute Genome Sequencing Center for Infectious Disease"/>
            <person name="Wu L."/>
            <person name="Ma J."/>
        </authorList>
    </citation>
    <scope>NUCLEOTIDE SEQUENCE [LARGE SCALE GENOMIC DNA]</scope>
    <source>
        <strain evidence="4">KCTC 52660</strain>
    </source>
</reference>
<evidence type="ECO:0000256" key="2">
    <source>
        <dbReference type="SAM" id="SignalP"/>
    </source>
</evidence>
<name>A0ABV7BAE5_9GAMM</name>
<dbReference type="RefSeq" id="WP_379760632.1">
    <property type="nucleotide sequence ID" value="NZ_JBHRSQ010000020.1"/>
</dbReference>
<protein>
    <submittedName>
        <fullName evidence="3">FlgO family outer membrane protein</fullName>
    </submittedName>
</protein>
<feature type="region of interest" description="Disordered" evidence="1">
    <location>
        <begin position="261"/>
        <end position="281"/>
    </location>
</feature>
<evidence type="ECO:0000313" key="4">
    <source>
        <dbReference type="Proteomes" id="UP001595386"/>
    </source>
</evidence>
<comment type="caution">
    <text evidence="3">The sequence shown here is derived from an EMBL/GenBank/DDBJ whole genome shotgun (WGS) entry which is preliminary data.</text>
</comment>
<gene>
    <name evidence="3" type="ORF">ACFODV_14415</name>
</gene>
<dbReference type="EMBL" id="JBHRSQ010000020">
    <property type="protein sequence ID" value="MFC2993215.1"/>
    <property type="molecule type" value="Genomic_DNA"/>
</dbReference>
<sequence>MYHTLRGMAVLMTLSMALPGAAQAQSGIEGGIDDLARQIVARSSSSDQTTIAISSFPHVDDTCSELSNFLVDELVLSLFSVPDGNLHIIERSQLSRIFAELELSMSGAVDANTTQELGRLHGVDTLLVGSLTTLGDDLRVNSRLINTETGQVFSAAAVNIPKTSTIETLMQRPSASGCTMTPRAAQSGGSGGNQAQASGGTSVSLSAGTLESFDQLLGEWYGMLECEGKTQQIWFLANRTLSNGVSGAFRLSHFRGWQNNDKLQRRGNTDGPGSASLTLQPTNEDGEVKFNLSAQHNPNRNQNYSDTYELALAGPNSLYGTARSENCEAVNLGQVQPSDSE</sequence>
<keyword evidence="4" id="KW-1185">Reference proteome</keyword>
<feature type="signal peptide" evidence="2">
    <location>
        <begin position="1"/>
        <end position="24"/>
    </location>
</feature>
<feature type="region of interest" description="Disordered" evidence="1">
    <location>
        <begin position="172"/>
        <end position="202"/>
    </location>
</feature>
<keyword evidence="2" id="KW-0732">Signal</keyword>
<dbReference type="Proteomes" id="UP001595386">
    <property type="component" value="Unassembled WGS sequence"/>
</dbReference>
<accession>A0ABV7BAE5</accession>
<feature type="chain" id="PRO_5047027579" evidence="2">
    <location>
        <begin position="25"/>
        <end position="341"/>
    </location>
</feature>